<dbReference type="EMBL" id="WHVL01000001">
    <property type="protein sequence ID" value="MCB8888369.1"/>
    <property type="molecule type" value="Genomic_DNA"/>
</dbReference>
<dbReference type="InterPro" id="IPR023214">
    <property type="entry name" value="HAD_sf"/>
</dbReference>
<dbReference type="SFLD" id="SFLDG01141">
    <property type="entry name" value="C2.B.1:_Sucrose_Phosphatase_Li"/>
    <property type="match status" value="1"/>
</dbReference>
<evidence type="ECO:0000259" key="7">
    <source>
        <dbReference type="Pfam" id="PF05116"/>
    </source>
</evidence>
<dbReference type="InterPro" id="IPR028098">
    <property type="entry name" value="Glyco_trans_4-like_N"/>
</dbReference>
<organism evidence="9 10">
    <name type="scientific">Vreelandella malpeensis</name>
    <dbReference type="NCBI Taxonomy" id="1172368"/>
    <lineage>
        <taxon>Bacteria</taxon>
        <taxon>Pseudomonadati</taxon>
        <taxon>Pseudomonadota</taxon>
        <taxon>Gammaproteobacteria</taxon>
        <taxon>Oceanospirillales</taxon>
        <taxon>Halomonadaceae</taxon>
        <taxon>Vreelandella</taxon>
    </lineage>
</organism>
<dbReference type="PANTHER" id="PTHR46039:SF5">
    <property type="entry name" value="SUCROSE-PHOSPHATE SYNTHASE 3-RELATED"/>
    <property type="match status" value="1"/>
</dbReference>
<dbReference type="Pfam" id="PF13579">
    <property type="entry name" value="Glyco_trans_4_4"/>
    <property type="match status" value="1"/>
</dbReference>
<dbReference type="Gene3D" id="3.90.1070.10">
    <property type="match status" value="1"/>
</dbReference>
<feature type="domain" description="Glycosyltransferase subfamily 4-like N-terminal" evidence="8">
    <location>
        <begin position="26"/>
        <end position="214"/>
    </location>
</feature>
<dbReference type="InterPro" id="IPR044161">
    <property type="entry name" value="SPS"/>
</dbReference>
<dbReference type="SUPFAM" id="SSF53756">
    <property type="entry name" value="UDP-Glycosyltransferase/glycogen phosphorylase"/>
    <property type="match status" value="1"/>
</dbReference>
<dbReference type="RefSeq" id="WP_227389006.1">
    <property type="nucleotide sequence ID" value="NZ_JBHSCJ010000003.1"/>
</dbReference>
<reference evidence="9 10" key="1">
    <citation type="journal article" date="2021" name="Sci. Rep.">
        <title>Genome analysis of a halophilic bacterium Halomonas malpeensis YU-PRIM-29(T) reveals its exopolysaccharide and pigment producing capabilities.</title>
        <authorList>
            <person name="Athmika"/>
            <person name="Ghate S.D."/>
            <person name="Arun A.B."/>
            <person name="Rao S.S."/>
            <person name="Kumar S.T.A."/>
            <person name="Kandiyil M.K."/>
            <person name="Saptami K."/>
            <person name="Rekha P.D."/>
        </authorList>
    </citation>
    <scope>NUCLEOTIDE SEQUENCE [LARGE SCALE GENOMIC DNA]</scope>
    <source>
        <strain evidence="10">prim 29</strain>
    </source>
</reference>
<dbReference type="InterPro" id="IPR036412">
    <property type="entry name" value="HAD-like_sf"/>
</dbReference>
<dbReference type="SUPFAM" id="SSF56784">
    <property type="entry name" value="HAD-like"/>
    <property type="match status" value="1"/>
</dbReference>
<protein>
    <recommendedName>
        <fullName evidence="2">sucrose-phosphate synthase</fullName>
        <ecNumber evidence="2">2.4.1.14</ecNumber>
    </recommendedName>
</protein>
<dbReference type="Pfam" id="PF00534">
    <property type="entry name" value="Glycos_transf_1"/>
    <property type="match status" value="1"/>
</dbReference>
<sequence length="698" mass="76273">MHIVHIALQGCLRGSEVEYGVTADTGGHIRYLLELVEASARDPAVTRITLVTRAFECQFSDIDYTLAHERVGPKVELVRLATQSPGYLSKEALWRELPSFVEALDAWLDTQPDAPDILHAHYADAGEVAAEIQARRGIPFVFTAHSLGRSKLKCLADGDIDEPTRAALARRIVFEERAIREAALIVASSRDEAESQYADYDHYTPGKIRVIAPGSHLDAFATARSTPAVESLLAPFLVDPDKPALIAIARPVTRKNLATLVRAFGENAALREKANLVIVAGVRDHIDALEPELADNLHELLTLIDDFDLYGHVAYPKHHAPEDVKALYAWARERHGVFVNPALNEPFGLTLLEAAAAGLPLIATDSGGPNDIIEQCANGVLVNPRRPDDIARAALALLDDPARWQAMADNGRRAVLAFDWQRHAERYHDLVARLLRPPRRSILEGVTALLICDIDNTLTGSPMGVLAFNTWFAEQRGLGFGVATGRSFHSALAILSQAGIPYPPLIISSVGTEIHYLNDDGVTYRKDSAWLATLDRRWQREALSEALGEFDAITPQGPLEQRRHKLSFLSDDSDDITLRLTRHLQQRGLRCTVVHSHGRYVDILPETASKGLAVAHVRAHLGVDEAALYVAGDSGNDLDMLRASKCSILVANYSDGLAQAPGMDHVYVARASHAQGVIEGVQHFQGRSPTPAAKDIAS</sequence>
<comment type="caution">
    <text evidence="9">The sequence shown here is derived from an EMBL/GenBank/DDBJ whole genome shotgun (WGS) entry which is preliminary data.</text>
</comment>
<comment type="similarity">
    <text evidence="1">Belongs to the glycosyltransferase 1 family.</text>
</comment>
<keyword evidence="9" id="KW-0378">Hydrolase</keyword>
<dbReference type="Pfam" id="PF05116">
    <property type="entry name" value="S6PP"/>
    <property type="match status" value="1"/>
</dbReference>
<feature type="domain" description="Glycosyl transferase family 1" evidence="6">
    <location>
        <begin position="238"/>
        <end position="413"/>
    </location>
</feature>
<evidence type="ECO:0000259" key="6">
    <source>
        <dbReference type="Pfam" id="PF00534"/>
    </source>
</evidence>
<comment type="catalytic activity">
    <reaction evidence="5">
        <text>beta-D-fructose 6-phosphate + UDP-alpha-D-glucose = sucrose 6(F)-phosphate + UDP + H(+)</text>
        <dbReference type="Rhea" id="RHEA:22172"/>
        <dbReference type="ChEBI" id="CHEBI:15378"/>
        <dbReference type="ChEBI" id="CHEBI:57634"/>
        <dbReference type="ChEBI" id="CHEBI:57723"/>
        <dbReference type="ChEBI" id="CHEBI:58223"/>
        <dbReference type="ChEBI" id="CHEBI:58885"/>
        <dbReference type="EC" id="2.4.1.14"/>
    </reaction>
</comment>
<dbReference type="InterPro" id="IPR001296">
    <property type="entry name" value="Glyco_trans_1"/>
</dbReference>
<dbReference type="InterPro" id="IPR006379">
    <property type="entry name" value="HAD-SF_hydro_IIB"/>
</dbReference>
<proteinExistence type="inferred from homology"/>
<evidence type="ECO:0000259" key="8">
    <source>
        <dbReference type="Pfam" id="PF13579"/>
    </source>
</evidence>
<dbReference type="Proteomes" id="UP001319882">
    <property type="component" value="Unassembled WGS sequence"/>
</dbReference>
<gene>
    <name evidence="9" type="ORF">GEV37_04410</name>
</gene>
<dbReference type="Gene3D" id="3.40.50.2000">
    <property type="entry name" value="Glycogen Phosphorylase B"/>
    <property type="match status" value="2"/>
</dbReference>
<evidence type="ECO:0000256" key="1">
    <source>
        <dbReference type="ARBA" id="ARBA00006530"/>
    </source>
</evidence>
<evidence type="ECO:0000256" key="4">
    <source>
        <dbReference type="ARBA" id="ARBA00022679"/>
    </source>
</evidence>
<dbReference type="GO" id="GO:0016787">
    <property type="term" value="F:hydrolase activity"/>
    <property type="evidence" value="ECO:0007669"/>
    <property type="project" value="UniProtKB-KW"/>
</dbReference>
<dbReference type="SFLD" id="SFLDG01140">
    <property type="entry name" value="C2.B:_Phosphomannomutase_and_P"/>
    <property type="match status" value="1"/>
</dbReference>
<dbReference type="InterPro" id="IPR006380">
    <property type="entry name" value="SPP-like_dom"/>
</dbReference>
<keyword evidence="10" id="KW-1185">Reference proteome</keyword>
<dbReference type="EC" id="2.4.1.14" evidence="2"/>
<feature type="domain" description="Sucrose phosphatase-like" evidence="7">
    <location>
        <begin position="448"/>
        <end position="685"/>
    </location>
</feature>
<dbReference type="PANTHER" id="PTHR46039">
    <property type="entry name" value="SUCROSE-PHOSPHATE SYNTHASE 3-RELATED"/>
    <property type="match status" value="1"/>
</dbReference>
<accession>A0ABS8DQ18</accession>
<keyword evidence="4" id="KW-0808">Transferase</keyword>
<evidence type="ECO:0000313" key="10">
    <source>
        <dbReference type="Proteomes" id="UP001319882"/>
    </source>
</evidence>
<evidence type="ECO:0000256" key="3">
    <source>
        <dbReference type="ARBA" id="ARBA00022676"/>
    </source>
</evidence>
<dbReference type="SFLD" id="SFLDS00003">
    <property type="entry name" value="Haloacid_Dehalogenase"/>
    <property type="match status" value="1"/>
</dbReference>
<dbReference type="Gene3D" id="3.40.50.1000">
    <property type="entry name" value="HAD superfamily/HAD-like"/>
    <property type="match status" value="1"/>
</dbReference>
<dbReference type="NCBIfam" id="TIGR01484">
    <property type="entry name" value="HAD-SF-IIB"/>
    <property type="match status" value="1"/>
</dbReference>
<name>A0ABS8DQ18_9GAMM</name>
<keyword evidence="3" id="KW-0328">Glycosyltransferase</keyword>
<evidence type="ECO:0000256" key="5">
    <source>
        <dbReference type="ARBA" id="ARBA00047471"/>
    </source>
</evidence>
<evidence type="ECO:0000313" key="9">
    <source>
        <dbReference type="EMBL" id="MCB8888369.1"/>
    </source>
</evidence>
<evidence type="ECO:0000256" key="2">
    <source>
        <dbReference type="ARBA" id="ARBA00012536"/>
    </source>
</evidence>